<evidence type="ECO:0000256" key="6">
    <source>
        <dbReference type="ARBA" id="ARBA00023136"/>
    </source>
</evidence>
<comment type="similarity">
    <text evidence="2">Belongs to the CDP-glycerol glycerophosphotransferase family.</text>
</comment>
<dbReference type="RefSeq" id="WP_105805353.1">
    <property type="nucleotide sequence ID" value="NZ_MWZD01000017.1"/>
</dbReference>
<protein>
    <submittedName>
        <fullName evidence="7">Glycosyl/glycerophosphate transferase</fullName>
    </submittedName>
</protein>
<organism evidence="7 8">
    <name type="scientific">Leucobacter massiliensis</name>
    <dbReference type="NCBI Taxonomy" id="1686285"/>
    <lineage>
        <taxon>Bacteria</taxon>
        <taxon>Bacillati</taxon>
        <taxon>Actinomycetota</taxon>
        <taxon>Actinomycetes</taxon>
        <taxon>Micrococcales</taxon>
        <taxon>Microbacteriaceae</taxon>
        <taxon>Leucobacter</taxon>
    </lineage>
</organism>
<dbReference type="OrthoDB" id="8549922at2"/>
<dbReference type="GO" id="GO:0005886">
    <property type="term" value="C:plasma membrane"/>
    <property type="evidence" value="ECO:0007669"/>
    <property type="project" value="UniProtKB-SubCell"/>
</dbReference>
<dbReference type="Proteomes" id="UP000238650">
    <property type="component" value="Unassembled WGS sequence"/>
</dbReference>
<proteinExistence type="inferred from homology"/>
<reference evidence="7 8" key="1">
    <citation type="journal article" date="2017" name="New Microbes New Infect">
        <title>Genome sequence of 'Leucobacter massiliensis' sp. nov. isolated from human pharynx after travel to the 2014 Hajj.</title>
        <authorList>
            <person name="Leangapichart T."/>
            <person name="Gautret P."/>
            <person name="Nguyen T.T."/>
            <person name="Armstrong N."/>
            <person name="Rolain J.M."/>
        </authorList>
    </citation>
    <scope>NUCLEOTIDE SEQUENCE [LARGE SCALE GENOMIC DNA]</scope>
    <source>
        <strain evidence="7 8">122RC15</strain>
    </source>
</reference>
<dbReference type="GO" id="GO:0047355">
    <property type="term" value="F:CDP-glycerol glycerophosphotransferase activity"/>
    <property type="evidence" value="ECO:0007669"/>
    <property type="project" value="InterPro"/>
</dbReference>
<dbReference type="GO" id="GO:0019350">
    <property type="term" value="P:teichoic acid biosynthetic process"/>
    <property type="evidence" value="ECO:0007669"/>
    <property type="project" value="UniProtKB-KW"/>
</dbReference>
<evidence type="ECO:0000256" key="2">
    <source>
        <dbReference type="ARBA" id="ARBA00010488"/>
    </source>
</evidence>
<accession>A0A2S9QMS4</accession>
<dbReference type="InterPro" id="IPR043149">
    <property type="entry name" value="TagF_N"/>
</dbReference>
<dbReference type="SUPFAM" id="SSF53756">
    <property type="entry name" value="UDP-Glycosyltransferase/glycogen phosphorylase"/>
    <property type="match status" value="2"/>
</dbReference>
<dbReference type="Pfam" id="PF04464">
    <property type="entry name" value="Glyphos_transf"/>
    <property type="match status" value="2"/>
</dbReference>
<evidence type="ECO:0000313" key="8">
    <source>
        <dbReference type="Proteomes" id="UP000238650"/>
    </source>
</evidence>
<comment type="caution">
    <text evidence="7">The sequence shown here is derived from an EMBL/GenBank/DDBJ whole genome shotgun (WGS) entry which is preliminary data.</text>
</comment>
<evidence type="ECO:0000313" key="7">
    <source>
        <dbReference type="EMBL" id="PRI10892.1"/>
    </source>
</evidence>
<comment type="subcellular location">
    <subcellularLocation>
        <location evidence="1">Cell membrane</location>
        <topology evidence="1">Peripheral membrane protein</topology>
    </subcellularLocation>
</comment>
<keyword evidence="6" id="KW-0472">Membrane</keyword>
<sequence>MSSPGFTFASGNLSKLLAIPRYLLAALLSWFVPRDPRRWAFGSGVGVGEGALAVARVLRRDDPEAAIVWLVADEAEADAARAEGFEPVHRRSRAGFWATLRAGQIVVTHGLGDVNRFGVTGATVVQLWHGAPLKRLHLDSPVTTELRAPAPIRAVLRRMYLAGSREVDLFVAGSPIAAERLRSAFRVVPGKVRVLGDPRDDALAAQAREPMLAERARGELRRILAEAGTEIPADATLLLYAPTWRDGEPDPAVPDEAEAELLRAALEQSGAHLLVRRHPLGRGTSDGLLGDRIHALGSDLLRDPTPLLGGVDAVITDYSSIALDFALLGRPIVWFAPDLERYGASRGLYEPLEVTSAGRVLRDWGAVAARIVELAPGSREARLAGAEARALAARYHAHPEGGAAERVLAEIRRLRRPARELVVPGAVFFESFYGRQIGCNPLAIDREIAGRFPGVTRYWSVTSETQQVPPGAIPLLVGGREWLAARRTARLLVVNDWLRFGFRRARGQTVLQTWHGTMLKHLALGRPDVGLRTRIAIRRESRRWSLLLSQNDHSSGQFRSSYAYRGEILELGYPRDDRLARSVAGDRPNPVAVRAARAALGIDADARVLAYAPTWRDGGLTLVDELDVRRLAEELGDEWVVVARGHTRTHAFGAYGGARVIDASRHPDVNDVILAADLLVTDYSSIMFDAAVARVPMAFFVPDLAAYRDRERGFTLDFEREAPGPLLTQREALVARAHELASEGAEAEWLRACAGRAAEWRARYAPHDDGHAAERVVEVLAERGALPRE</sequence>
<dbReference type="InterPro" id="IPR007554">
    <property type="entry name" value="Glycerophosphate_synth"/>
</dbReference>
<evidence type="ECO:0000256" key="1">
    <source>
        <dbReference type="ARBA" id="ARBA00004202"/>
    </source>
</evidence>
<dbReference type="AlphaFoldDB" id="A0A2S9QMS4"/>
<dbReference type="InterPro" id="IPR051612">
    <property type="entry name" value="Teichoic_Acid_Biosynth"/>
</dbReference>
<dbReference type="Gene3D" id="3.40.50.12580">
    <property type="match status" value="2"/>
</dbReference>
<keyword evidence="5" id="KW-0777">Teichoic acid biosynthesis</keyword>
<dbReference type="InterPro" id="IPR043148">
    <property type="entry name" value="TagF_C"/>
</dbReference>
<dbReference type="Gene3D" id="3.40.50.11820">
    <property type="match status" value="2"/>
</dbReference>
<keyword evidence="3" id="KW-1003">Cell membrane</keyword>
<dbReference type="PANTHER" id="PTHR37316">
    <property type="entry name" value="TEICHOIC ACID GLYCEROL-PHOSPHATE PRIMASE"/>
    <property type="match status" value="1"/>
</dbReference>
<dbReference type="PANTHER" id="PTHR37316:SF3">
    <property type="entry name" value="TEICHOIC ACID GLYCEROL-PHOSPHATE TRANSFERASE"/>
    <property type="match status" value="1"/>
</dbReference>
<evidence type="ECO:0000256" key="5">
    <source>
        <dbReference type="ARBA" id="ARBA00022944"/>
    </source>
</evidence>
<evidence type="ECO:0000256" key="3">
    <source>
        <dbReference type="ARBA" id="ARBA00022475"/>
    </source>
</evidence>
<keyword evidence="8" id="KW-1185">Reference proteome</keyword>
<evidence type="ECO:0000256" key="4">
    <source>
        <dbReference type="ARBA" id="ARBA00022679"/>
    </source>
</evidence>
<keyword evidence="4 7" id="KW-0808">Transferase</keyword>
<dbReference type="EMBL" id="MWZD01000017">
    <property type="protein sequence ID" value="PRI10892.1"/>
    <property type="molecule type" value="Genomic_DNA"/>
</dbReference>
<gene>
    <name evidence="7" type="ORF">B4915_08365</name>
</gene>
<name>A0A2S9QMS4_9MICO</name>